<reference evidence="3" key="1">
    <citation type="submission" date="2022-09" db="EMBL/GenBank/DDBJ databases">
        <title>Winslowiella arboricola sp. nov., isolated from bleeding cankers on broadleaf hosts.</title>
        <authorList>
            <person name="Brady C."/>
            <person name="Kaur S."/>
            <person name="Crampton B."/>
            <person name="Maddock D."/>
            <person name="Arnold D."/>
            <person name="Denman S."/>
        </authorList>
    </citation>
    <scope>NUCLEOTIDE SEQUENCE</scope>
    <source>
        <strain evidence="3">BAC 15a-03b</strain>
    </source>
</reference>
<name>A0A9J6PNG8_9GAMM</name>
<organism evidence="3 4">
    <name type="scientific">Winslowiella arboricola</name>
    <dbReference type="NCBI Taxonomy" id="2978220"/>
    <lineage>
        <taxon>Bacteria</taxon>
        <taxon>Pseudomonadati</taxon>
        <taxon>Pseudomonadota</taxon>
        <taxon>Gammaproteobacteria</taxon>
        <taxon>Enterobacterales</taxon>
        <taxon>Erwiniaceae</taxon>
        <taxon>Winslowiella</taxon>
    </lineage>
</organism>
<dbReference type="GO" id="GO:0006596">
    <property type="term" value="P:polyamine biosynthetic process"/>
    <property type="evidence" value="ECO:0007669"/>
    <property type="project" value="UniProtKB-KW"/>
</dbReference>
<dbReference type="PANTHER" id="PTHR43317:SF1">
    <property type="entry name" value="THERMOSPERMINE SYNTHASE ACAULIS5"/>
    <property type="match status" value="1"/>
</dbReference>
<dbReference type="PANTHER" id="PTHR43317">
    <property type="entry name" value="THERMOSPERMINE SYNTHASE ACAULIS5"/>
    <property type="match status" value="1"/>
</dbReference>
<dbReference type="Proteomes" id="UP001064262">
    <property type="component" value="Unassembled WGS sequence"/>
</dbReference>
<evidence type="ECO:0000256" key="1">
    <source>
        <dbReference type="ARBA" id="ARBA00023115"/>
    </source>
</evidence>
<dbReference type="InterPro" id="IPR029063">
    <property type="entry name" value="SAM-dependent_MTases_sf"/>
</dbReference>
<dbReference type="CDD" id="cd02440">
    <property type="entry name" value="AdoMet_MTases"/>
    <property type="match status" value="1"/>
</dbReference>
<dbReference type="EMBL" id="JAODIM010000042">
    <property type="protein sequence ID" value="MCU5778946.1"/>
    <property type="molecule type" value="Genomic_DNA"/>
</dbReference>
<keyword evidence="4" id="KW-1185">Reference proteome</keyword>
<gene>
    <name evidence="3" type="ORF">N5923_15755</name>
</gene>
<evidence type="ECO:0000313" key="4">
    <source>
        <dbReference type="Proteomes" id="UP001064262"/>
    </source>
</evidence>
<feature type="region of interest" description="Disordered" evidence="2">
    <location>
        <begin position="188"/>
        <end position="208"/>
    </location>
</feature>
<dbReference type="RefSeq" id="WP_267143679.1">
    <property type="nucleotide sequence ID" value="NZ_JAODIL010000078.1"/>
</dbReference>
<evidence type="ECO:0000313" key="3">
    <source>
        <dbReference type="EMBL" id="MCU5778946.1"/>
    </source>
</evidence>
<proteinExistence type="predicted"/>
<evidence type="ECO:0000256" key="2">
    <source>
        <dbReference type="SAM" id="MobiDB-lite"/>
    </source>
</evidence>
<sequence>MKISSPLTPIHSYVKGMLMAADWTSVSQALVLGLGGGCLVRSLYARNPGTIPDIVEFRAAVVSIARDYFPLPDSPLITVYTEDAACFLAKEGDRKYDCIFSDLYSAHAVAPCQETEEFLLRCRRKLTPHGWLVLNYHQVPVPGSLLYNALYRIFSCVLFGRAANGNIIVYARRHHNEAGLPSLQQLADEAAGHPSSVRTRRKGETHSR</sequence>
<accession>A0A9J6PNG8</accession>
<dbReference type="SUPFAM" id="SSF53335">
    <property type="entry name" value="S-adenosyl-L-methionine-dependent methyltransferases"/>
    <property type="match status" value="1"/>
</dbReference>
<dbReference type="Gene3D" id="3.40.50.150">
    <property type="entry name" value="Vaccinia Virus protein VP39"/>
    <property type="match status" value="1"/>
</dbReference>
<comment type="caution">
    <text evidence="3">The sequence shown here is derived from an EMBL/GenBank/DDBJ whole genome shotgun (WGS) entry which is preliminary data.</text>
</comment>
<dbReference type="AlphaFoldDB" id="A0A9J6PNG8"/>
<keyword evidence="1" id="KW-0620">Polyamine biosynthesis</keyword>
<protein>
    <submittedName>
        <fullName evidence="3">Spermidine synthase</fullName>
    </submittedName>
</protein>